<evidence type="ECO:0000313" key="2">
    <source>
        <dbReference type="Proteomes" id="UP000198211"/>
    </source>
</evidence>
<gene>
    <name evidence="1" type="ORF">PHMEG_00011326</name>
</gene>
<accession>A0A225WD59</accession>
<evidence type="ECO:0000313" key="1">
    <source>
        <dbReference type="EMBL" id="OWZ15089.1"/>
    </source>
</evidence>
<dbReference type="AlphaFoldDB" id="A0A225WD59"/>
<name>A0A225WD59_9STRA</name>
<protein>
    <submittedName>
        <fullName evidence="1">Uncharacterized protein</fullName>
    </submittedName>
</protein>
<dbReference type="OrthoDB" id="125730at2759"/>
<organism evidence="1 2">
    <name type="scientific">Phytophthora megakarya</name>
    <dbReference type="NCBI Taxonomy" id="4795"/>
    <lineage>
        <taxon>Eukaryota</taxon>
        <taxon>Sar</taxon>
        <taxon>Stramenopiles</taxon>
        <taxon>Oomycota</taxon>
        <taxon>Peronosporomycetes</taxon>
        <taxon>Peronosporales</taxon>
        <taxon>Peronosporaceae</taxon>
        <taxon>Phytophthora</taxon>
    </lineage>
</organism>
<reference evidence="2" key="1">
    <citation type="submission" date="2017-03" db="EMBL/GenBank/DDBJ databases">
        <title>Phytopthora megakarya and P. palmivora, two closely related causual agents of cacao black pod achieved similar genome size and gene model numbers by different mechanisms.</title>
        <authorList>
            <person name="Ali S."/>
            <person name="Shao J."/>
            <person name="Larry D.J."/>
            <person name="Kronmiller B."/>
            <person name="Shen D."/>
            <person name="Strem M.D."/>
            <person name="Melnick R.L."/>
            <person name="Guiltinan M.J."/>
            <person name="Tyler B.M."/>
            <person name="Meinhardt L.W."/>
            <person name="Bailey B.A."/>
        </authorList>
    </citation>
    <scope>NUCLEOTIDE SEQUENCE [LARGE SCALE GENOMIC DNA]</scope>
    <source>
        <strain evidence="2">zdho120</strain>
    </source>
</reference>
<sequence length="182" mass="19225">MSSCSSRAVTSSHVSESALDSNAVMRNWYVSLRLARSVITKSSSLTGVPTASSCSASVLILLICSSTSSPSAIIVEKKRQRRKSFCKSSIARQVIAIALRDFLLNGVWSSGVTQCSISNSPLASSLGRAPPAPGHLELPRVEVGSGELVDARGRRRSSVHGEGVVGVFSRSTTQLSTLVYVD</sequence>
<proteinExistence type="predicted"/>
<keyword evidence="2" id="KW-1185">Reference proteome</keyword>
<dbReference type="EMBL" id="NBNE01001193">
    <property type="protein sequence ID" value="OWZ15089.1"/>
    <property type="molecule type" value="Genomic_DNA"/>
</dbReference>
<dbReference type="Proteomes" id="UP000198211">
    <property type="component" value="Unassembled WGS sequence"/>
</dbReference>
<comment type="caution">
    <text evidence="1">The sequence shown here is derived from an EMBL/GenBank/DDBJ whole genome shotgun (WGS) entry which is preliminary data.</text>
</comment>